<gene>
    <name evidence="7" type="ORF">DYI37_18545</name>
</gene>
<dbReference type="AlphaFoldDB" id="A0A371WY90"/>
<accession>A0A371WY90</accession>
<dbReference type="NCBIfam" id="NF005120">
    <property type="entry name" value="PRK06553.1"/>
    <property type="match status" value="1"/>
</dbReference>
<dbReference type="Proteomes" id="UP000264310">
    <property type="component" value="Unassembled WGS sequence"/>
</dbReference>
<dbReference type="GO" id="GO:0005886">
    <property type="term" value="C:plasma membrane"/>
    <property type="evidence" value="ECO:0007669"/>
    <property type="project" value="UniProtKB-SubCell"/>
</dbReference>
<dbReference type="PANTHER" id="PTHR30606">
    <property type="entry name" value="LIPID A BIOSYNTHESIS LAUROYL ACYLTRANSFERASE"/>
    <property type="match status" value="1"/>
</dbReference>
<evidence type="ECO:0000256" key="4">
    <source>
        <dbReference type="ARBA" id="ARBA00022679"/>
    </source>
</evidence>
<dbReference type="CDD" id="cd07984">
    <property type="entry name" value="LPLAT_LABLAT-like"/>
    <property type="match status" value="1"/>
</dbReference>
<sequence>MNPRLLKLVLKTKRFTDWLTAKVLFALLSIVRLLPPQTGLDLADRVARTLGPFTPRHKLAVHNLTRAFPEKDAAWVEATARANWGHMGRMAAEFVFLDDLFDYDPERPDAGRIEVTGTDIFVDLRERKGPFIFFTGHMGCFELLPIGAAAHGLEFTALFREPNNRYVAERVQAARHTAGGHLVPSKAGAAWALAGILDEGGSVGMLTDQKFRKGAETTFFGLPCKTSPLLPKLARQYDAEVYPARSIRLENGRYRLELFPAVTLPRKANGDLDQKATCQLLNDIVEGWVREYPEQWMWFHDRWAQKKILKS</sequence>
<keyword evidence="4 7" id="KW-0808">Transferase</keyword>
<evidence type="ECO:0000256" key="5">
    <source>
        <dbReference type="ARBA" id="ARBA00023136"/>
    </source>
</evidence>
<evidence type="ECO:0000313" key="8">
    <source>
        <dbReference type="Proteomes" id="UP000264310"/>
    </source>
</evidence>
<keyword evidence="6 7" id="KW-0012">Acyltransferase</keyword>
<dbReference type="GO" id="GO:0016746">
    <property type="term" value="F:acyltransferase activity"/>
    <property type="evidence" value="ECO:0007669"/>
    <property type="project" value="UniProtKB-KW"/>
</dbReference>
<evidence type="ECO:0000313" key="7">
    <source>
        <dbReference type="EMBL" id="RFC61965.1"/>
    </source>
</evidence>
<proteinExistence type="predicted"/>
<dbReference type="Pfam" id="PF03279">
    <property type="entry name" value="Lip_A_acyltrans"/>
    <property type="match status" value="1"/>
</dbReference>
<dbReference type="PANTHER" id="PTHR30606:SF9">
    <property type="entry name" value="LIPID A BIOSYNTHESIS LAUROYLTRANSFERASE"/>
    <property type="match status" value="1"/>
</dbReference>
<dbReference type="GO" id="GO:0009247">
    <property type="term" value="P:glycolipid biosynthetic process"/>
    <property type="evidence" value="ECO:0007669"/>
    <property type="project" value="UniProtKB-ARBA"/>
</dbReference>
<reference evidence="7 8" key="1">
    <citation type="submission" date="2018-08" db="EMBL/GenBank/DDBJ databases">
        <title>Fulvimarina sp. 85, whole genome shotgun sequence.</title>
        <authorList>
            <person name="Tuo L."/>
        </authorList>
    </citation>
    <scope>NUCLEOTIDE SEQUENCE [LARGE SCALE GENOMIC DNA]</scope>
    <source>
        <strain evidence="7 8">85</strain>
    </source>
</reference>
<keyword evidence="5" id="KW-0472">Membrane</keyword>
<dbReference type="RefSeq" id="WP_116684806.1">
    <property type="nucleotide sequence ID" value="NZ_QURL01000011.1"/>
</dbReference>
<evidence type="ECO:0000256" key="3">
    <source>
        <dbReference type="ARBA" id="ARBA00022519"/>
    </source>
</evidence>
<keyword evidence="3" id="KW-0997">Cell inner membrane</keyword>
<evidence type="ECO:0000256" key="6">
    <source>
        <dbReference type="ARBA" id="ARBA00023315"/>
    </source>
</evidence>
<dbReference type="EMBL" id="QURL01000011">
    <property type="protein sequence ID" value="RFC61965.1"/>
    <property type="molecule type" value="Genomic_DNA"/>
</dbReference>
<evidence type="ECO:0000256" key="1">
    <source>
        <dbReference type="ARBA" id="ARBA00004533"/>
    </source>
</evidence>
<comment type="subcellular location">
    <subcellularLocation>
        <location evidence="1">Cell inner membrane</location>
    </subcellularLocation>
</comment>
<evidence type="ECO:0000256" key="2">
    <source>
        <dbReference type="ARBA" id="ARBA00022475"/>
    </source>
</evidence>
<comment type="caution">
    <text evidence="7">The sequence shown here is derived from an EMBL/GenBank/DDBJ whole genome shotgun (WGS) entry which is preliminary data.</text>
</comment>
<name>A0A371WY90_9HYPH</name>
<keyword evidence="2" id="KW-1003">Cell membrane</keyword>
<dbReference type="InterPro" id="IPR004960">
    <property type="entry name" value="LipA_acyltrans"/>
</dbReference>
<organism evidence="7 8">
    <name type="scientific">Fulvimarina endophytica</name>
    <dbReference type="NCBI Taxonomy" id="2293836"/>
    <lineage>
        <taxon>Bacteria</taxon>
        <taxon>Pseudomonadati</taxon>
        <taxon>Pseudomonadota</taxon>
        <taxon>Alphaproteobacteria</taxon>
        <taxon>Hyphomicrobiales</taxon>
        <taxon>Aurantimonadaceae</taxon>
        <taxon>Fulvimarina</taxon>
    </lineage>
</organism>
<dbReference type="OrthoDB" id="9801955at2"/>
<protein>
    <submittedName>
        <fullName evidence="7">Lipid A biosynthesis lauroyl acyltransferase</fullName>
    </submittedName>
</protein>
<keyword evidence="8" id="KW-1185">Reference proteome</keyword>